<gene>
    <name evidence="1" type="ORF">NOX80_18305</name>
</gene>
<keyword evidence="2" id="KW-1185">Reference proteome</keyword>
<dbReference type="Proteomes" id="UP001059844">
    <property type="component" value="Chromosome"/>
</dbReference>
<sequence>MIQAETAYNIVQALTPEELARLCGMMQVEPINKPTKKKVKVKKICQVEAAGWTVENVIEKLLISFINKAEKR</sequence>
<organism evidence="1 2">
    <name type="scientific">Flavobacterium cerinum</name>
    <dbReference type="NCBI Taxonomy" id="2502784"/>
    <lineage>
        <taxon>Bacteria</taxon>
        <taxon>Pseudomonadati</taxon>
        <taxon>Bacteroidota</taxon>
        <taxon>Flavobacteriia</taxon>
        <taxon>Flavobacteriales</taxon>
        <taxon>Flavobacteriaceae</taxon>
        <taxon>Flavobacterium</taxon>
    </lineage>
</organism>
<evidence type="ECO:0000313" key="1">
    <source>
        <dbReference type="EMBL" id="UUC45559.1"/>
    </source>
</evidence>
<proteinExistence type="predicted"/>
<reference evidence="1" key="1">
    <citation type="submission" date="2022-07" db="EMBL/GenBank/DDBJ databases">
        <title>Isolation, identification, and degradation of a PFOSA degrading strain from sewage treatment plant.</title>
        <authorList>
            <person name="Zhang L."/>
            <person name="Huo Y."/>
        </authorList>
    </citation>
    <scope>NUCLEOTIDE SEQUENCE</scope>
    <source>
        <strain evidence="1">C1</strain>
    </source>
</reference>
<name>A0ABY5IW41_9FLAO</name>
<dbReference type="EMBL" id="CP101751">
    <property type="protein sequence ID" value="UUC45559.1"/>
    <property type="molecule type" value="Genomic_DNA"/>
</dbReference>
<evidence type="ECO:0000313" key="2">
    <source>
        <dbReference type="Proteomes" id="UP001059844"/>
    </source>
</evidence>
<protein>
    <submittedName>
        <fullName evidence="1">Uncharacterized protein</fullName>
    </submittedName>
</protein>
<dbReference type="RefSeq" id="WP_256551252.1">
    <property type="nucleotide sequence ID" value="NZ_CP101751.1"/>
</dbReference>
<accession>A0ABY5IW41</accession>